<feature type="signal peptide" evidence="1">
    <location>
        <begin position="1"/>
        <end position="30"/>
    </location>
</feature>
<dbReference type="InterPro" id="IPR013783">
    <property type="entry name" value="Ig-like_fold"/>
</dbReference>
<evidence type="ECO:0000259" key="2">
    <source>
        <dbReference type="Pfam" id="PF01345"/>
    </source>
</evidence>
<dbReference type="NCBIfam" id="TIGR01451">
    <property type="entry name" value="B_ant_repeat"/>
    <property type="match status" value="1"/>
</dbReference>
<feature type="domain" description="DUF11" evidence="2">
    <location>
        <begin position="1132"/>
        <end position="1225"/>
    </location>
</feature>
<protein>
    <submittedName>
        <fullName evidence="3">Conserved repeat domain-containing protein</fullName>
    </submittedName>
</protein>
<name>A0A1H6X478_9FLAO</name>
<organism evidence="3 4">
    <name type="scientific">Myroides marinus</name>
    <dbReference type="NCBI Taxonomy" id="703342"/>
    <lineage>
        <taxon>Bacteria</taxon>
        <taxon>Pseudomonadati</taxon>
        <taxon>Bacteroidota</taxon>
        <taxon>Flavobacteriia</taxon>
        <taxon>Flavobacteriales</taxon>
        <taxon>Flavobacteriaceae</taxon>
        <taxon>Myroides</taxon>
    </lineage>
</organism>
<proteinExistence type="predicted"/>
<evidence type="ECO:0000256" key="1">
    <source>
        <dbReference type="SAM" id="SignalP"/>
    </source>
</evidence>
<dbReference type="EMBL" id="FNYS01000017">
    <property type="protein sequence ID" value="SEJ22314.1"/>
    <property type="molecule type" value="Genomic_DNA"/>
</dbReference>
<dbReference type="InterPro" id="IPR001434">
    <property type="entry name" value="OmcB-like_DUF11"/>
</dbReference>
<sequence>MKQKTTFSLWKRLLLLLVLFVPLAQSFGQARVDAKLGLYDKTDHGGLLGGSKPVVINPENVNQFDNNYARLEASPGLAVGLGSYTSYIELVFTKTLEANQTSYVRLQPDGKLLEGLLGGSLGELLSGVLGAVLTGNQEFDITVGLGQQSVLFGSSTFAFKTDTGTINVVKDKDNYYYLAITPTKKYDRIKLRNKTGGAVGLGVIKNLDVFHAFAYDEKGADCGKPSFTSFDGSGLNLDVLAAQDPMLNYAIDNDKSTYSTLNKGSLLSVKVGGSMSQKFYFPTISDEKSSVNIRLAVGSSGVLDLNLLGGVEVLAYYGKSTAPVYQKSLSGGLITDLNLLNLIKDGKAVDITVAPGKAFDRLEVRMKAPVGLDVLGSSVRIYDVERFDGVTCKNPSINIPPATEQPFDVASCATKLEDFKNVDFPFNAVDGNNETYTTLTAFNGNLLVSGPQSGSIHMKYDTALPANKTSYIRIDADKDMLNALLGGTLGKLVADLGGLILGNHIFTIEAYNTAGTQILKSSSSNQFEGTANGAVKLVQDNIGRYYLAVTPSQSYQSIVVSNSVSSLLPTGENRTLKVYNMCTDIGTDLCYPAQFTSYDQKGISLSVSDLGKAGVKNPYHAISGNSSNYSEISNGLLSVGGLVKQTVYFNQPSQLGDELKVRLQLDPSSLLSLDLLGGYKIVTSLGGEEQESFTLQQGLINSLNLLDLFKSGGVQTLSFDTKKVFDRVDIRVVTVLNVSVTPSIRLYDIKRISKTCPEKTTVSPFIKPVCATTIISASNVDDIDNIFSDNFDAYATLNSGAGFLLGLGDKYSGHIELGYDKEVSANTTSYVRIDFDEKLLNALLGGSLGNVVNGLVNELILGNHFFEVEVKNAGNKVILDGKSNVNSNTAKGAGTIRVVTDKLGRTYLAITPTEAYKSIKITDKTNSALGVLAKPNTMNVYSMCYESDTNSCVPSFATSYEYSGLALDVKDLSGAGVKYPERAIDDNTTNYSEISSGTLKIGGSVKQFIYFNSDAKAGEEVSIKFRTQGGQVNVGLIGAIEIKAYKGDKEVDAISGDDKGLINGINVLDLLTKDQIVELPFKPKAAYDRISVGLKELVGVSVGASLHLYDVARICKTVNPNQTLVAWKSYKVNNDATIKTVKGGEEVEYTIHVRNEGTTPIADFIVKDKMPKGVKYKSSVAGVINDDEVVFKHSATLAPGASTSFVFTVDVDKDLTGLVEIKNIAYAGEAGQELGKEIFYPSFPPIDNTNPTQPDGTKSPGTVIKVVGDNTIDKPTIVSVDENGVESTNNKICVGTFITLKVKEEANTYQWYFNGSAIDNSGASTNVDYGKEQTLVTDIPGEYTAVIIKDGVISKVSDVFEVITKPLPVITIEGEAEFMVKIGETVTYPKVSSTDGNIVWFDPQGHLITTLPTSFDAPGVYPFTAIVEKDGCAASETIIVTVFDNTGCPPTTQRVYAQGTGDWKTTWYTTLLGGVSNKENATDANPTTHSTITLGLSVLGLGTTWQNIYFDGNEIPAGTPVSVKLGNEYSLLAVGDGITVVGLDKKGKDIGVIKSVGGGLLKLLSADNVYEYTFVPSNSKGPQPYYGVKIIYSAAVGAGASMKIYGAYYNAPGDSCTPNNYTPADNVKIPTGVHPQILDIHHGIQDIGLGVATSLSPFVNPWRAVDNDPDSYAYINRSVAVINAATLTVLFKQQSMPGDELHIDIEDSANPVLSLDLLKGFKIQRYLGDKKVGPELEAGGDVLGLKLLGIGKGARRRIIVTPFDTPFDRVKIFYGNILSVLGSETRIFDVSLNPQILKESIDLDKYYDVCVGGTFTIENNDGCTEFKVFTNKDKTEEIATKNGKDFILSSKLQKGQHSIYVQGYRNGCEVGHLQEVRVNIQHCAVKSNLNITHKIK</sequence>
<gene>
    <name evidence="3" type="ORF">SAMN04488018_11755</name>
</gene>
<dbReference type="Gene3D" id="2.60.40.10">
    <property type="entry name" value="Immunoglobulins"/>
    <property type="match status" value="1"/>
</dbReference>
<keyword evidence="1" id="KW-0732">Signal</keyword>
<accession>A0A1H6X478</accession>
<dbReference type="RefSeq" id="WP_074747238.1">
    <property type="nucleotide sequence ID" value="NZ_FNYS01000017.1"/>
</dbReference>
<evidence type="ECO:0000313" key="3">
    <source>
        <dbReference type="EMBL" id="SEJ22314.1"/>
    </source>
</evidence>
<dbReference type="InterPro" id="IPR047589">
    <property type="entry name" value="DUF11_rpt"/>
</dbReference>
<dbReference type="GeneID" id="82258106"/>
<dbReference type="Proteomes" id="UP000183077">
    <property type="component" value="Unassembled WGS sequence"/>
</dbReference>
<reference evidence="3 4" key="1">
    <citation type="submission" date="2016-10" db="EMBL/GenBank/DDBJ databases">
        <authorList>
            <person name="de Groot N.N."/>
        </authorList>
    </citation>
    <scope>NUCLEOTIDE SEQUENCE [LARGE SCALE GENOMIC DNA]</scope>
    <source>
        <strain evidence="3 4">DSM 23048</strain>
    </source>
</reference>
<feature type="chain" id="PRO_5010187283" evidence="1">
    <location>
        <begin position="31"/>
        <end position="1896"/>
    </location>
</feature>
<evidence type="ECO:0000313" key="4">
    <source>
        <dbReference type="Proteomes" id="UP000183077"/>
    </source>
</evidence>
<dbReference type="Pfam" id="PF01345">
    <property type="entry name" value="DUF11"/>
    <property type="match status" value="1"/>
</dbReference>